<sequence length="943" mass="96452">MSELLGYVLSGLVTGAVFAVMASGLTLSYAATGVFNFAHGAVGFLTALVYYELTAAFGWPTWAAAVAAVAVFAPGLGYALHRAMFRGLAQAGETAQIVGTIGLTIALPALGLWVIELSGGLLAAADATALPRGLGPYPPVTVEIGGVGLDSAQIMTFCLAALAAAGLWAFLRHTVYGLRMRASVDRRRLATLRGIDADASSALAWMLGSTLAGLAGVLAVPTLGLDATAFTVMLFVSATAAVFGRLTSIPVTFAAGLGLGVVQNLVAGYADFAENVTGLRTAVPVLLLFAGLVLLNRSRERVAGSASEDAPPPDHLAARPAWRRRAPWVAATVALLAWTFLADGYYAGIAAQGLVLALIFCSFVVVTGIGGMVNLAQASFAAMAALTCGWAFSSGLPLVAAILAGVLAATAAGVLVALPALRLGGRVLTLATLALALLADQVLFQIDAFSNGTIGWPLPALGFGFADTTDPRVRVVLLLALIGVIGLLVRNLERSASGRAILAVRSAPAAATTSGISAPRTKILLFALASMIAGLGGVLFATFKGSITATDLPAFAGFVWLAVVVLQGVRRIGGAVIAGIVAAAVPEILSSLDISAHVGAILFGTGGVILAKHPDGVLAQLADLRHRARAALARRHTPGGERPGGEQPPGERAPRPRPTVVRSPGEAPASVRSPGEAPASVRSPSDAPTSVRSPGKVPASVRSPGDAPAPKATGHVEAPVFALESVVAGYGEVTVLRGVDLVVWPGEVVALLGANGAGKSTACAVAAGDLPVTAGRVRLGGVDVTAWPAHRRARQGVLLAPEGRGVFPGLTVEENLRTWLTDPAPVYDRLPQLAARRTVAAGALSGGEQQLLTIAPALVRPPRVLVADEPSLGLAPLVVEQIFALFAELRDRGVALLLVEEKAAETLRVADRVAFMRLGRITWTGPRAEVDPDRLTAAYLGVS</sequence>
<evidence type="ECO:0000256" key="12">
    <source>
        <dbReference type="SAM" id="Phobius"/>
    </source>
</evidence>
<feature type="transmembrane region" description="Helical" evidence="12">
    <location>
        <begin position="6"/>
        <end position="27"/>
    </location>
</feature>
<reference evidence="15" key="1">
    <citation type="journal article" date="2019" name="Int. J. Syst. Evol. Microbiol.">
        <title>The Global Catalogue of Microorganisms (GCM) 10K type strain sequencing project: providing services to taxonomists for standard genome sequencing and annotation.</title>
        <authorList>
            <consortium name="The Broad Institute Genomics Platform"/>
            <consortium name="The Broad Institute Genome Sequencing Center for Infectious Disease"/>
            <person name="Wu L."/>
            <person name="Ma J."/>
        </authorList>
    </citation>
    <scope>NUCLEOTIDE SEQUENCE [LARGE SCALE GENOMIC DNA]</scope>
    <source>
        <strain evidence="15">CCUG 49560</strain>
    </source>
</reference>
<keyword evidence="8" id="KW-0029">Amino-acid transport</keyword>
<feature type="transmembrane region" description="Helical" evidence="12">
    <location>
        <begin position="152"/>
        <end position="171"/>
    </location>
</feature>
<evidence type="ECO:0000256" key="10">
    <source>
        <dbReference type="ARBA" id="ARBA00023136"/>
    </source>
</evidence>
<dbReference type="InterPro" id="IPR001851">
    <property type="entry name" value="ABC_transp_permease"/>
</dbReference>
<keyword evidence="7 14" id="KW-0067">ATP-binding</keyword>
<feature type="transmembrane region" description="Helical" evidence="12">
    <location>
        <begin position="251"/>
        <end position="270"/>
    </location>
</feature>
<feature type="transmembrane region" description="Helical" evidence="12">
    <location>
        <begin position="398"/>
        <end position="420"/>
    </location>
</feature>
<evidence type="ECO:0000256" key="3">
    <source>
        <dbReference type="ARBA" id="ARBA00022448"/>
    </source>
</evidence>
<dbReference type="EMBL" id="JBHSFN010000001">
    <property type="protein sequence ID" value="MFC4584486.1"/>
    <property type="molecule type" value="Genomic_DNA"/>
</dbReference>
<feature type="transmembrane region" description="Helical" evidence="12">
    <location>
        <begin position="101"/>
        <end position="125"/>
    </location>
</feature>
<keyword evidence="6" id="KW-0547">Nucleotide-binding</keyword>
<dbReference type="RefSeq" id="WP_262841794.1">
    <property type="nucleotide sequence ID" value="NZ_JANZYP010000007.1"/>
</dbReference>
<feature type="transmembrane region" description="Helical" evidence="12">
    <location>
        <begin position="276"/>
        <end position="295"/>
    </location>
</feature>
<evidence type="ECO:0000256" key="2">
    <source>
        <dbReference type="ARBA" id="ARBA00005417"/>
    </source>
</evidence>
<evidence type="ECO:0000256" key="9">
    <source>
        <dbReference type="ARBA" id="ARBA00022989"/>
    </source>
</evidence>
<keyword evidence="5 12" id="KW-0812">Transmembrane</keyword>
<dbReference type="PANTHER" id="PTHR43820:SF4">
    <property type="entry name" value="HIGH-AFFINITY BRANCHED-CHAIN AMINO ACID TRANSPORT ATP-BINDING PROTEIN LIVF"/>
    <property type="match status" value="1"/>
</dbReference>
<evidence type="ECO:0000256" key="4">
    <source>
        <dbReference type="ARBA" id="ARBA00022475"/>
    </source>
</evidence>
<keyword evidence="4" id="KW-1003">Cell membrane</keyword>
<dbReference type="Gene3D" id="3.40.50.300">
    <property type="entry name" value="P-loop containing nucleotide triphosphate hydrolases"/>
    <property type="match status" value="1"/>
</dbReference>
<dbReference type="GO" id="GO:0005524">
    <property type="term" value="F:ATP binding"/>
    <property type="evidence" value="ECO:0007669"/>
    <property type="project" value="UniProtKB-KW"/>
</dbReference>
<name>A0ABV9E4Q6_9ACTN</name>
<dbReference type="InterPro" id="IPR003439">
    <property type="entry name" value="ABC_transporter-like_ATP-bd"/>
</dbReference>
<feature type="transmembrane region" description="Helical" evidence="12">
    <location>
        <begin position="555"/>
        <end position="585"/>
    </location>
</feature>
<feature type="compositionally biased region" description="Polar residues" evidence="11">
    <location>
        <begin position="682"/>
        <end position="692"/>
    </location>
</feature>
<dbReference type="SUPFAM" id="SSF52540">
    <property type="entry name" value="P-loop containing nucleoside triphosphate hydrolases"/>
    <property type="match status" value="1"/>
</dbReference>
<keyword evidence="3" id="KW-0813">Transport</keyword>
<evidence type="ECO:0000256" key="8">
    <source>
        <dbReference type="ARBA" id="ARBA00022970"/>
    </source>
</evidence>
<dbReference type="SMART" id="SM00382">
    <property type="entry name" value="AAA"/>
    <property type="match status" value="1"/>
</dbReference>
<dbReference type="InterPro" id="IPR003593">
    <property type="entry name" value="AAA+_ATPase"/>
</dbReference>
<evidence type="ECO:0000256" key="5">
    <source>
        <dbReference type="ARBA" id="ARBA00022692"/>
    </source>
</evidence>
<comment type="caution">
    <text evidence="14">The sequence shown here is derived from an EMBL/GenBank/DDBJ whole genome shotgun (WGS) entry which is preliminary data.</text>
</comment>
<feature type="domain" description="ABC transporter" evidence="13">
    <location>
        <begin position="721"/>
        <end position="943"/>
    </location>
</feature>
<keyword evidence="9 12" id="KW-1133">Transmembrane helix</keyword>
<feature type="transmembrane region" description="Helical" evidence="12">
    <location>
        <begin position="325"/>
        <end position="341"/>
    </location>
</feature>
<dbReference type="InterPro" id="IPR027417">
    <property type="entry name" value="P-loop_NTPase"/>
</dbReference>
<protein>
    <submittedName>
        <fullName evidence="14">ATP-binding cassette domain-containing protein</fullName>
    </submittedName>
</protein>
<organism evidence="14 15">
    <name type="scientific">Sphaerisporangium corydalis</name>
    <dbReference type="NCBI Taxonomy" id="1441875"/>
    <lineage>
        <taxon>Bacteria</taxon>
        <taxon>Bacillati</taxon>
        <taxon>Actinomycetota</taxon>
        <taxon>Actinomycetes</taxon>
        <taxon>Streptosporangiales</taxon>
        <taxon>Streptosporangiaceae</taxon>
        <taxon>Sphaerisporangium</taxon>
    </lineage>
</organism>
<gene>
    <name evidence="14" type="ORF">ACFO8L_00275</name>
</gene>
<feature type="transmembrane region" description="Helical" evidence="12">
    <location>
        <begin position="347"/>
        <end position="366"/>
    </location>
</feature>
<feature type="transmembrane region" description="Helical" evidence="12">
    <location>
        <begin position="34"/>
        <end position="53"/>
    </location>
</feature>
<evidence type="ECO:0000256" key="6">
    <source>
        <dbReference type="ARBA" id="ARBA00022741"/>
    </source>
</evidence>
<feature type="transmembrane region" description="Helical" evidence="12">
    <location>
        <begin position="523"/>
        <end position="543"/>
    </location>
</feature>
<accession>A0ABV9E4Q6</accession>
<feature type="transmembrane region" description="Helical" evidence="12">
    <location>
        <begin position="202"/>
        <end position="221"/>
    </location>
</feature>
<dbReference type="PROSITE" id="PS50893">
    <property type="entry name" value="ABC_TRANSPORTER_2"/>
    <property type="match status" value="1"/>
</dbReference>
<keyword evidence="15" id="KW-1185">Reference proteome</keyword>
<feature type="region of interest" description="Disordered" evidence="11">
    <location>
        <begin position="633"/>
        <end position="713"/>
    </location>
</feature>
<dbReference type="CDD" id="cd03224">
    <property type="entry name" value="ABC_TM1139_LivF_branched"/>
    <property type="match status" value="1"/>
</dbReference>
<evidence type="ECO:0000313" key="15">
    <source>
        <dbReference type="Proteomes" id="UP001595891"/>
    </source>
</evidence>
<dbReference type="InterPro" id="IPR043428">
    <property type="entry name" value="LivM-like"/>
</dbReference>
<dbReference type="InterPro" id="IPR052156">
    <property type="entry name" value="BCAA_Transport_ATP-bd_LivF"/>
</dbReference>
<feature type="transmembrane region" description="Helical" evidence="12">
    <location>
        <begin position="227"/>
        <end position="244"/>
    </location>
</feature>
<evidence type="ECO:0000313" key="14">
    <source>
        <dbReference type="EMBL" id="MFC4584486.1"/>
    </source>
</evidence>
<proteinExistence type="inferred from homology"/>
<keyword evidence="10 12" id="KW-0472">Membrane</keyword>
<dbReference type="Proteomes" id="UP001595891">
    <property type="component" value="Unassembled WGS sequence"/>
</dbReference>
<feature type="transmembrane region" description="Helical" evidence="12">
    <location>
        <begin position="471"/>
        <end position="489"/>
    </location>
</feature>
<dbReference type="PANTHER" id="PTHR43820">
    <property type="entry name" value="HIGH-AFFINITY BRANCHED-CHAIN AMINO ACID TRANSPORT ATP-BINDING PROTEIN LIVF"/>
    <property type="match status" value="1"/>
</dbReference>
<dbReference type="CDD" id="cd06582">
    <property type="entry name" value="TM_PBP1_LivH_like"/>
    <property type="match status" value="1"/>
</dbReference>
<comment type="similarity">
    <text evidence="2">Belongs to the ABC transporter superfamily.</text>
</comment>
<evidence type="ECO:0000259" key="13">
    <source>
        <dbReference type="PROSITE" id="PS50893"/>
    </source>
</evidence>
<feature type="transmembrane region" description="Helical" evidence="12">
    <location>
        <begin position="59"/>
        <end position="80"/>
    </location>
</feature>
<evidence type="ECO:0000256" key="11">
    <source>
        <dbReference type="SAM" id="MobiDB-lite"/>
    </source>
</evidence>
<dbReference type="CDD" id="cd06581">
    <property type="entry name" value="TM_PBP1_LivM_like"/>
    <property type="match status" value="1"/>
</dbReference>
<evidence type="ECO:0000256" key="1">
    <source>
        <dbReference type="ARBA" id="ARBA00004651"/>
    </source>
</evidence>
<dbReference type="Pfam" id="PF00005">
    <property type="entry name" value="ABC_tran"/>
    <property type="match status" value="1"/>
</dbReference>
<evidence type="ECO:0000256" key="7">
    <source>
        <dbReference type="ARBA" id="ARBA00022840"/>
    </source>
</evidence>
<comment type="subcellular location">
    <subcellularLocation>
        <location evidence="1">Cell membrane</location>
        <topology evidence="1">Multi-pass membrane protein</topology>
    </subcellularLocation>
</comment>
<dbReference type="Pfam" id="PF02653">
    <property type="entry name" value="BPD_transp_2"/>
    <property type="match status" value="2"/>
</dbReference>